<dbReference type="Pfam" id="PF22208">
    <property type="entry name" value="Cas_Csm6_CARF"/>
    <property type="match status" value="1"/>
</dbReference>
<comment type="caution">
    <text evidence="3">The sequence shown here is derived from an EMBL/GenBank/DDBJ whole genome shotgun (WGS) entry which is preliminary data.</text>
</comment>
<dbReference type="InterPro" id="IPR053955">
    <property type="entry name" value="Csm6_CARF"/>
</dbReference>
<gene>
    <name evidence="3" type="ORF">RASY3_09450</name>
</gene>
<evidence type="ECO:0008006" key="5">
    <source>
        <dbReference type="Google" id="ProtNLM"/>
    </source>
</evidence>
<name>A0A011V486_RUMAL</name>
<feature type="domain" description="Csm6 CARF" evidence="2">
    <location>
        <begin position="70"/>
        <end position="169"/>
    </location>
</feature>
<reference evidence="3 4" key="1">
    <citation type="submission" date="2013-06" db="EMBL/GenBank/DDBJ databases">
        <title>Rumen cellulosomics: divergent fiber-degrading strategies revealed by comparative genome-wide analysis of six Ruminococcal strains.</title>
        <authorList>
            <person name="Dassa B."/>
            <person name="Borovok I."/>
            <person name="Lamed R."/>
            <person name="Flint H."/>
            <person name="Yeoman C.J."/>
            <person name="White B."/>
            <person name="Bayer E.A."/>
        </authorList>
    </citation>
    <scope>NUCLEOTIDE SEQUENCE [LARGE SCALE GENOMIC DNA]</scope>
    <source>
        <strain evidence="3 4">SY3</strain>
    </source>
</reference>
<dbReference type="Pfam" id="PF22206">
    <property type="entry name" value="Cas_Csm6_6H"/>
    <property type="match status" value="1"/>
</dbReference>
<dbReference type="RefSeq" id="WP_037287282.1">
    <property type="nucleotide sequence ID" value="NZ_JEOB01000002.1"/>
</dbReference>
<evidence type="ECO:0000259" key="1">
    <source>
        <dbReference type="Pfam" id="PF09659"/>
    </source>
</evidence>
<dbReference type="AlphaFoldDB" id="A0A011V486"/>
<proteinExistence type="predicted"/>
<dbReference type="Proteomes" id="UP000021369">
    <property type="component" value="Unassembled WGS sequence"/>
</dbReference>
<dbReference type="OrthoDB" id="5243123at2"/>
<feature type="domain" description="Csm6 HEPN" evidence="1">
    <location>
        <begin position="256"/>
        <end position="429"/>
    </location>
</feature>
<evidence type="ECO:0000313" key="4">
    <source>
        <dbReference type="Proteomes" id="UP000021369"/>
    </source>
</evidence>
<sequence>MKILFSPIGMTDPIRYFRDGALLNICRKYRPDKVYLYMSKEVLAFHEKDDRYRYCLERLGELLGKKIETEVIERPDLEDVQIFDGFLAEFRHELIGIHSKYPDAEILLNVSSGTPAMKSSLQVLSLTMDFRILPIQVSTPQKSSNPRIDEEKDLTPEEHWELNESNDIEDDRCVESGTKNLLEEFEKQNIVKLINSYDYAAAYAIAKDSGMFTDKFKELLSAAAARLKLESRARTVFQKHGITGIFTNPKYQDFADIEEYLLLIKIKIKKEEYADFLRSITPAIFELFVMYLKNRCGFDIADYTVNDRFGVMKWDPAKLAGTSELTILNKRYQGGFKSDSVVYSDALSELIVNIAPDLKAKQIVDDLRNKVEKSLRNKAAHTIISITEQKIKADTGLTAEEIFRLLADMLALSGYRLNEDSYDKMNEVLIAEIG</sequence>
<dbReference type="EMBL" id="JEOB01000002">
    <property type="protein sequence ID" value="EXM40292.1"/>
    <property type="molecule type" value="Genomic_DNA"/>
</dbReference>
<dbReference type="InterPro" id="IPR053941">
    <property type="entry name" value="Csm6_HEPN"/>
</dbReference>
<accession>A0A011V486</accession>
<evidence type="ECO:0000313" key="3">
    <source>
        <dbReference type="EMBL" id="EXM40292.1"/>
    </source>
</evidence>
<dbReference type="NCBIfam" id="TIGR02672">
    <property type="entry name" value="cas_csm6"/>
    <property type="match status" value="1"/>
</dbReference>
<organism evidence="3 4">
    <name type="scientific">Ruminococcus albus SY3</name>
    <dbReference type="NCBI Taxonomy" id="1341156"/>
    <lineage>
        <taxon>Bacteria</taxon>
        <taxon>Bacillati</taxon>
        <taxon>Bacillota</taxon>
        <taxon>Clostridia</taxon>
        <taxon>Eubacteriales</taxon>
        <taxon>Oscillospiraceae</taxon>
        <taxon>Ruminococcus</taxon>
    </lineage>
</organism>
<protein>
    <recommendedName>
        <fullName evidence="5">CRISPR-associated protein Csm6</fullName>
    </recommendedName>
</protein>
<keyword evidence="4" id="KW-1185">Reference proteome</keyword>
<evidence type="ECO:0000259" key="2">
    <source>
        <dbReference type="Pfam" id="PF22208"/>
    </source>
</evidence>
<dbReference type="InterPro" id="IPR013489">
    <property type="entry name" value="CRISPR-assoc_prot_Csm6"/>
</dbReference>
<dbReference type="PATRIC" id="fig|1341156.4.peg.1188"/>
<dbReference type="Pfam" id="PF09659">
    <property type="entry name" value="Cas_Csm6_HEPN"/>
    <property type="match status" value="1"/>
</dbReference>